<dbReference type="Gene3D" id="3.40.50.1820">
    <property type="entry name" value="alpha/beta hydrolase"/>
    <property type="match status" value="1"/>
</dbReference>
<sequence>MKNQITCCLAGLLLLLAACKKDDTPTTPKVYRFNSSIQVDGLTRTYTVNLPPNYYEASNLSLVIALHGGGGSGAQFESTNNLTPKANASGFIVVYPDGTGVINTWNAGRCCGSAMNNKVDDVKFISQLIDKLLADYKINPKKVYVTGHSNGGMLCYRLACELSNKIAAIAPNGCSMVMSTPCNPARPVPILHMHSKLDQHVPYQGGVGNGVTGISVPPLDSVFTVWSGKNGCTNPNQLSFSNSSYSLTKWLSCSNNSSIHFYLTNDGGHGWPGGLPGGPSSDIPSTAINANDLLWDFFQQYQLP</sequence>
<evidence type="ECO:0000256" key="5">
    <source>
        <dbReference type="ARBA" id="ARBA00022801"/>
    </source>
</evidence>
<dbReference type="AlphaFoldDB" id="A0A6I6G9W5"/>
<evidence type="ECO:0000256" key="1">
    <source>
        <dbReference type="ARBA" id="ARBA00004613"/>
    </source>
</evidence>
<dbReference type="GO" id="GO:0005576">
    <property type="term" value="C:extracellular region"/>
    <property type="evidence" value="ECO:0007669"/>
    <property type="project" value="UniProtKB-SubCell"/>
</dbReference>
<keyword evidence="6" id="KW-0119">Carbohydrate metabolism</keyword>
<accession>A0A6I6G9W5</accession>
<dbReference type="RefSeq" id="WP_157479547.1">
    <property type="nucleotide sequence ID" value="NZ_CP046566.1"/>
</dbReference>
<keyword evidence="4" id="KW-0732">Signal</keyword>
<dbReference type="InterPro" id="IPR029058">
    <property type="entry name" value="AB_hydrolase_fold"/>
</dbReference>
<protein>
    <submittedName>
        <fullName evidence="9">Phospholipase</fullName>
    </submittedName>
</protein>
<organism evidence="9 10">
    <name type="scientific">Phnomibacter ginsenosidimutans</name>
    <dbReference type="NCBI Taxonomy" id="2676868"/>
    <lineage>
        <taxon>Bacteria</taxon>
        <taxon>Pseudomonadati</taxon>
        <taxon>Bacteroidota</taxon>
        <taxon>Chitinophagia</taxon>
        <taxon>Chitinophagales</taxon>
        <taxon>Chitinophagaceae</taxon>
        <taxon>Phnomibacter</taxon>
    </lineage>
</organism>
<keyword evidence="5" id="KW-0378">Hydrolase</keyword>
<keyword evidence="10" id="KW-1185">Reference proteome</keyword>
<keyword evidence="7" id="KW-0624">Polysaccharide degradation</keyword>
<dbReference type="Proteomes" id="UP000426027">
    <property type="component" value="Chromosome"/>
</dbReference>
<dbReference type="PANTHER" id="PTHR38050">
    <property type="match status" value="1"/>
</dbReference>
<dbReference type="InterPro" id="IPR043595">
    <property type="entry name" value="FaeB/C/D"/>
</dbReference>
<dbReference type="SUPFAM" id="SSF53474">
    <property type="entry name" value="alpha/beta-Hydrolases"/>
    <property type="match status" value="1"/>
</dbReference>
<evidence type="ECO:0000256" key="2">
    <source>
        <dbReference type="ARBA" id="ARBA00022525"/>
    </source>
</evidence>
<evidence type="ECO:0000313" key="10">
    <source>
        <dbReference type="Proteomes" id="UP000426027"/>
    </source>
</evidence>
<evidence type="ECO:0000259" key="8">
    <source>
        <dbReference type="Pfam" id="PF02230"/>
    </source>
</evidence>
<keyword evidence="3" id="KW-0858">Xylan degradation</keyword>
<evidence type="ECO:0000313" key="9">
    <source>
        <dbReference type="EMBL" id="QGW29194.1"/>
    </source>
</evidence>
<proteinExistence type="predicted"/>
<dbReference type="PANTHER" id="PTHR38050:SF2">
    <property type="entry name" value="FERULOYL ESTERASE C-RELATED"/>
    <property type="match status" value="1"/>
</dbReference>
<evidence type="ECO:0000256" key="3">
    <source>
        <dbReference type="ARBA" id="ARBA00022651"/>
    </source>
</evidence>
<dbReference type="PROSITE" id="PS51257">
    <property type="entry name" value="PROKAR_LIPOPROTEIN"/>
    <property type="match status" value="1"/>
</dbReference>
<dbReference type="GO" id="GO:0030600">
    <property type="term" value="F:feruloyl esterase activity"/>
    <property type="evidence" value="ECO:0007669"/>
    <property type="project" value="InterPro"/>
</dbReference>
<keyword evidence="2" id="KW-0964">Secreted</keyword>
<dbReference type="KEGG" id="fls:GLV81_14720"/>
<comment type="subcellular location">
    <subcellularLocation>
        <location evidence="1">Secreted</location>
    </subcellularLocation>
</comment>
<evidence type="ECO:0000256" key="6">
    <source>
        <dbReference type="ARBA" id="ARBA00023277"/>
    </source>
</evidence>
<gene>
    <name evidence="9" type="ORF">GLV81_14720</name>
</gene>
<name>A0A6I6G9W5_9BACT</name>
<feature type="domain" description="Phospholipase/carboxylesterase/thioesterase" evidence="8">
    <location>
        <begin position="61"/>
        <end position="205"/>
    </location>
</feature>
<dbReference type="GO" id="GO:0045493">
    <property type="term" value="P:xylan catabolic process"/>
    <property type="evidence" value="ECO:0007669"/>
    <property type="project" value="UniProtKB-KW"/>
</dbReference>
<dbReference type="Pfam" id="PF02230">
    <property type="entry name" value="Abhydrolase_2"/>
    <property type="match status" value="1"/>
</dbReference>
<reference evidence="9 10" key="1">
    <citation type="submission" date="2019-11" db="EMBL/GenBank/DDBJ databases">
        <authorList>
            <person name="Im W.T."/>
        </authorList>
    </citation>
    <scope>NUCLEOTIDE SEQUENCE [LARGE SCALE GENOMIC DNA]</scope>
    <source>
        <strain evidence="9 10">SB-02</strain>
    </source>
</reference>
<evidence type="ECO:0000256" key="4">
    <source>
        <dbReference type="ARBA" id="ARBA00022729"/>
    </source>
</evidence>
<dbReference type="InterPro" id="IPR003140">
    <property type="entry name" value="PLipase/COase/thioEstase"/>
</dbReference>
<dbReference type="EMBL" id="CP046566">
    <property type="protein sequence ID" value="QGW29194.1"/>
    <property type="molecule type" value="Genomic_DNA"/>
</dbReference>
<evidence type="ECO:0000256" key="7">
    <source>
        <dbReference type="ARBA" id="ARBA00023326"/>
    </source>
</evidence>